<evidence type="ECO:0000313" key="1">
    <source>
        <dbReference type="EMBL" id="TTB41858.1"/>
    </source>
</evidence>
<gene>
    <name evidence="1" type="ORF">Baya_14538</name>
</gene>
<evidence type="ECO:0000313" key="2">
    <source>
        <dbReference type="Proteomes" id="UP000319801"/>
    </source>
</evidence>
<organism evidence="1 2">
    <name type="scientific">Bagarius yarrelli</name>
    <name type="common">Goonch</name>
    <name type="synonym">Bagrus yarrelli</name>
    <dbReference type="NCBI Taxonomy" id="175774"/>
    <lineage>
        <taxon>Eukaryota</taxon>
        <taxon>Metazoa</taxon>
        <taxon>Chordata</taxon>
        <taxon>Craniata</taxon>
        <taxon>Vertebrata</taxon>
        <taxon>Euteleostomi</taxon>
        <taxon>Actinopterygii</taxon>
        <taxon>Neopterygii</taxon>
        <taxon>Teleostei</taxon>
        <taxon>Ostariophysi</taxon>
        <taxon>Siluriformes</taxon>
        <taxon>Sisoridae</taxon>
        <taxon>Sisorinae</taxon>
        <taxon>Bagarius</taxon>
    </lineage>
</organism>
<name>A0A556V984_BAGYA</name>
<sequence>MRPICLVYRLHIQLGMEQRAYRGIVSQLKEPAWTKGAKSTKDLHVPGKDFLAACVTPTQRTPAEEKVTLMLFTWEGCRGSYAAGYARIDWKHDAAHERE</sequence>
<dbReference type="AlphaFoldDB" id="A0A556V984"/>
<accession>A0A556V984</accession>
<dbReference type="Proteomes" id="UP000319801">
    <property type="component" value="Unassembled WGS sequence"/>
</dbReference>
<proteinExistence type="predicted"/>
<comment type="caution">
    <text evidence="1">The sequence shown here is derived from an EMBL/GenBank/DDBJ whole genome shotgun (WGS) entry which is preliminary data.</text>
</comment>
<keyword evidence="2" id="KW-1185">Reference proteome</keyword>
<reference evidence="1 2" key="1">
    <citation type="journal article" date="2019" name="Genome Biol. Evol.">
        <title>Whole-Genome Sequencing of the Giant Devil Catfish, Bagarius yarrelli.</title>
        <authorList>
            <person name="Jiang W."/>
            <person name="Lv Y."/>
            <person name="Cheng L."/>
            <person name="Yang K."/>
            <person name="Chao B."/>
            <person name="Wang X."/>
            <person name="Li Y."/>
            <person name="Pan X."/>
            <person name="You X."/>
            <person name="Zhang Y."/>
            <person name="Yang J."/>
            <person name="Li J."/>
            <person name="Zhang X."/>
            <person name="Liu S."/>
            <person name="Sun C."/>
            <person name="Yang J."/>
            <person name="Shi Q."/>
        </authorList>
    </citation>
    <scope>NUCLEOTIDE SEQUENCE [LARGE SCALE GENOMIC DNA]</scope>
    <source>
        <strain evidence="1">JWS20170419001</strain>
        <tissue evidence="1">Muscle</tissue>
    </source>
</reference>
<protein>
    <submittedName>
        <fullName evidence="1">Uncharacterized protein</fullName>
    </submittedName>
</protein>
<dbReference type="EMBL" id="VCAZ01000168">
    <property type="protein sequence ID" value="TTB41858.1"/>
    <property type="molecule type" value="Genomic_DNA"/>
</dbReference>